<dbReference type="InterPro" id="IPR003326">
    <property type="entry name" value="TRA-1_regulated"/>
</dbReference>
<dbReference type="AGR" id="WB:WBGene00017521"/>
<dbReference type="Bgee" id="WBGene00017521">
    <property type="expression patterns" value="Expressed in embryo and 1 other cell type or tissue"/>
</dbReference>
<accession>O76591</accession>
<dbReference type="RefSeq" id="NP_494260.2">
    <property type="nucleotide sequence ID" value="NM_061859.3"/>
</dbReference>
<dbReference type="CTD" id="184581"/>
<evidence type="ECO:0000313" key="3">
    <source>
        <dbReference type="WormBase" id="F16G10.6"/>
    </source>
</evidence>
<dbReference type="HOGENOM" id="CLU_105165_0_0_1"/>
<protein>
    <submittedName>
        <fullName evidence="1">Sushi domain-containing protein</fullName>
    </submittedName>
</protein>
<name>O76591_CAEEL</name>
<sequence length="143" mass="15591">MECPIDTFSQETTASVVCRDPEPSTCGDLLSYFLTPAEYVVQNGCLVLTCSNNTLPFIKAQFQFSEITPPNGFSYLTAFEISPPNSLEEMGGASLAKHFGIICDDDVWKATKYPNGITYTLAPPSFADGSLDGKKTDVLQISW</sequence>
<evidence type="ECO:0000313" key="2">
    <source>
        <dbReference type="Proteomes" id="UP000001940"/>
    </source>
</evidence>
<evidence type="ECO:0000313" key="1">
    <source>
        <dbReference type="EMBL" id="CCD69602.1"/>
    </source>
</evidence>
<gene>
    <name evidence="1" type="ORF">CELE_F16G10.6</name>
    <name evidence="1 3" type="ORF">F16G10.6</name>
</gene>
<dbReference type="KEGG" id="cel:CELE_F16G10.6"/>
<dbReference type="UCSC" id="F16G10.6">
    <property type="organism name" value="c. elegans"/>
</dbReference>
<dbReference type="InParanoid" id="O76591"/>
<dbReference type="EMBL" id="BX284602">
    <property type="protein sequence ID" value="CCD69602.1"/>
    <property type="molecule type" value="Genomic_DNA"/>
</dbReference>
<organism evidence="1 2">
    <name type="scientific">Caenorhabditis elegans</name>
    <dbReference type="NCBI Taxonomy" id="6239"/>
    <lineage>
        <taxon>Eukaryota</taxon>
        <taxon>Metazoa</taxon>
        <taxon>Ecdysozoa</taxon>
        <taxon>Nematoda</taxon>
        <taxon>Chromadorea</taxon>
        <taxon>Rhabditida</taxon>
        <taxon>Rhabditina</taxon>
        <taxon>Rhabditomorpha</taxon>
        <taxon>Rhabditoidea</taxon>
        <taxon>Rhabditidae</taxon>
        <taxon>Peloderinae</taxon>
        <taxon>Caenorhabditis</taxon>
    </lineage>
</organism>
<dbReference type="PIR" id="T33358">
    <property type="entry name" value="T33358"/>
</dbReference>
<dbReference type="Pfam" id="PF02343">
    <property type="entry name" value="TRA-1_regulated"/>
    <property type="match status" value="1"/>
</dbReference>
<keyword evidence="2" id="KW-1185">Reference proteome</keyword>
<dbReference type="AlphaFoldDB" id="O76591"/>
<proteinExistence type="predicted"/>
<dbReference type="PaxDb" id="6239-F16G10.6"/>
<reference evidence="1 2" key="1">
    <citation type="journal article" date="1998" name="Science">
        <title>Genome sequence of the nematode C. elegans: a platform for investigating biology.</title>
        <authorList>
            <consortium name="The C. elegans sequencing consortium"/>
            <person name="Sulson J.E."/>
            <person name="Waterston R."/>
        </authorList>
    </citation>
    <scope>NUCLEOTIDE SEQUENCE [LARGE SCALE GENOMIC DNA]</scope>
    <source>
        <strain evidence="1 2">Bristol N2</strain>
    </source>
</reference>
<dbReference type="Proteomes" id="UP000001940">
    <property type="component" value="Chromosome II"/>
</dbReference>
<dbReference type="WormBase" id="F16G10.6">
    <property type="protein sequence ID" value="CE35491"/>
    <property type="gene ID" value="WBGene00017521"/>
</dbReference>
<dbReference type="GeneID" id="184581"/>
<dbReference type="PhylomeDB" id="O76591"/>